<evidence type="ECO:0008006" key="3">
    <source>
        <dbReference type="Google" id="ProtNLM"/>
    </source>
</evidence>
<dbReference type="EMBL" id="CP076128">
    <property type="protein sequence ID" value="QWG07939.1"/>
    <property type="molecule type" value="Genomic_DNA"/>
</dbReference>
<sequence length="120" mass="14490">MTNSWLHNDVIELNNDCYKNEVINWIDAFHKYSPSFCISDLRNFNYKLSEELQQWSAEYSRNNIRNSLIQKYAVIVSKDFMTHVAIENILDEYNASYEFQYFLKLEDAMNWIFHNYPPTL</sequence>
<organism evidence="1 2">
    <name type="scientific">Flammeovirga kamogawensis</name>
    <dbReference type="NCBI Taxonomy" id="373891"/>
    <lineage>
        <taxon>Bacteria</taxon>
        <taxon>Pseudomonadati</taxon>
        <taxon>Bacteroidota</taxon>
        <taxon>Cytophagia</taxon>
        <taxon>Cytophagales</taxon>
        <taxon>Flammeovirgaceae</taxon>
        <taxon>Flammeovirga</taxon>
    </lineage>
</organism>
<proteinExistence type="predicted"/>
<evidence type="ECO:0000313" key="2">
    <source>
        <dbReference type="Proteomes" id="UP000682802"/>
    </source>
</evidence>
<reference evidence="1 2" key="1">
    <citation type="submission" date="2021-05" db="EMBL/GenBank/DDBJ databases">
        <title>Comparative genomic studies on the polysaccharide-degrading batcterial strains of the Flammeovirga genus.</title>
        <authorList>
            <person name="Zewei F."/>
            <person name="Zheng Z."/>
            <person name="Yu L."/>
            <person name="Ruyue G."/>
            <person name="Yanhong M."/>
            <person name="Yuanyuan C."/>
            <person name="Jingyan G."/>
            <person name="Wenjun H."/>
        </authorList>
    </citation>
    <scope>NUCLEOTIDE SEQUENCE [LARGE SCALE GENOMIC DNA]</scope>
    <source>
        <strain evidence="1 2">YS10</strain>
    </source>
</reference>
<name>A0ABX8GWZ4_9BACT</name>
<dbReference type="Proteomes" id="UP000682802">
    <property type="component" value="Chromosome 1"/>
</dbReference>
<evidence type="ECO:0000313" key="1">
    <source>
        <dbReference type="EMBL" id="QWG07939.1"/>
    </source>
</evidence>
<dbReference type="RefSeq" id="WP_184679459.1">
    <property type="nucleotide sequence ID" value="NZ_CP076128.1"/>
</dbReference>
<protein>
    <recommendedName>
        <fullName evidence="3">STAS/SEC14 domain-containing protein</fullName>
    </recommendedName>
</protein>
<accession>A0ABX8GWZ4</accession>
<gene>
    <name evidence="1" type="ORF">KM029_03115</name>
</gene>
<keyword evidence="2" id="KW-1185">Reference proteome</keyword>